<evidence type="ECO:0000256" key="1">
    <source>
        <dbReference type="SAM" id="Coils"/>
    </source>
</evidence>
<protein>
    <submittedName>
        <fullName evidence="3">Uncharacterized protein</fullName>
    </submittedName>
</protein>
<keyword evidence="2" id="KW-0812">Transmembrane</keyword>
<feature type="transmembrane region" description="Helical" evidence="2">
    <location>
        <begin position="6"/>
        <end position="24"/>
    </location>
</feature>
<keyword evidence="1" id="KW-0175">Coiled coil</keyword>
<feature type="coiled-coil region" evidence="1">
    <location>
        <begin position="33"/>
        <end position="60"/>
    </location>
</feature>
<evidence type="ECO:0000313" key="3">
    <source>
        <dbReference type="EMBL" id="CAB4196733.1"/>
    </source>
</evidence>
<sequence length="115" mass="13352">MVYAIVLLSIIITVLCFIILHMNAQRCIDWEVLSQVEMDCIRAERKCEDLSIRLKEEQDLHKIHLDYFEPVFNKTNPSEKLKNLISLAIHNDNSNESRNAVIKACQLIAKDIDLK</sequence>
<proteinExistence type="predicted"/>
<keyword evidence="2" id="KW-1133">Transmembrane helix</keyword>
<organism evidence="3">
    <name type="scientific">uncultured Caudovirales phage</name>
    <dbReference type="NCBI Taxonomy" id="2100421"/>
    <lineage>
        <taxon>Viruses</taxon>
        <taxon>Duplodnaviria</taxon>
        <taxon>Heunggongvirae</taxon>
        <taxon>Uroviricota</taxon>
        <taxon>Caudoviricetes</taxon>
        <taxon>Peduoviridae</taxon>
        <taxon>Maltschvirus</taxon>
        <taxon>Maltschvirus maltsch</taxon>
    </lineage>
</organism>
<keyword evidence="2" id="KW-0472">Membrane</keyword>
<reference evidence="3" key="1">
    <citation type="submission" date="2020-05" db="EMBL/GenBank/DDBJ databases">
        <authorList>
            <person name="Chiriac C."/>
            <person name="Salcher M."/>
            <person name="Ghai R."/>
            <person name="Kavagutti S V."/>
        </authorList>
    </citation>
    <scope>NUCLEOTIDE SEQUENCE</scope>
</reference>
<dbReference type="EMBL" id="LR797252">
    <property type="protein sequence ID" value="CAB4196733.1"/>
    <property type="molecule type" value="Genomic_DNA"/>
</dbReference>
<evidence type="ECO:0000256" key="2">
    <source>
        <dbReference type="SAM" id="Phobius"/>
    </source>
</evidence>
<accession>A0A6J5RH93</accession>
<gene>
    <name evidence="3" type="ORF">UFOVP1290_253</name>
</gene>
<name>A0A6J5RH93_9CAUD</name>